<dbReference type="RefSeq" id="XP_018039089.1">
    <property type="nucleotide sequence ID" value="XM_018182704.1"/>
</dbReference>
<keyword evidence="1" id="KW-0472">Membrane</keyword>
<dbReference type="InterPro" id="IPR046529">
    <property type="entry name" value="DUF6594"/>
</dbReference>
<evidence type="ECO:0000259" key="2">
    <source>
        <dbReference type="Pfam" id="PF20237"/>
    </source>
</evidence>
<feature type="transmembrane region" description="Helical" evidence="1">
    <location>
        <begin position="261"/>
        <end position="282"/>
    </location>
</feature>
<feature type="transmembrane region" description="Helical" evidence="1">
    <location>
        <begin position="236"/>
        <end position="255"/>
    </location>
</feature>
<gene>
    <name evidence="3" type="ORF">CC84DRAFT_1215201</name>
</gene>
<dbReference type="AlphaFoldDB" id="A0A177CME7"/>
<feature type="transmembrane region" description="Helical" evidence="1">
    <location>
        <begin position="208"/>
        <end position="229"/>
    </location>
</feature>
<dbReference type="InParanoid" id="A0A177CME7"/>
<keyword evidence="1" id="KW-1133">Transmembrane helix</keyword>
<dbReference type="OrthoDB" id="3793504at2759"/>
<sequence>MPAQETSRPIYDCGRFYRESAEYPEQLKFRKFGPQWFKKLYDDEEELLVMERELNVDIAELRNQDGQGPLTTLDFPRILSKRDGRLYGKWMRYENKLRAHAQDQCLVNSLYQLPVHGSYAGATLNDNSELFKDGIFCPTNESGGAAAYQDPASPEFIAVVDVGSYDFLMDLAVKNIGWIDQKILERLRRWFRMSAGSGQIRLSTLRTFFDIIACMFVPVLLTATMFALARISRLMVRIAVVGVFGLIFTASAKLLSGLSRYSIFSLTAAYFAVASVFVSTAVDGAGKTT</sequence>
<keyword evidence="4" id="KW-1185">Reference proteome</keyword>
<evidence type="ECO:0000256" key="1">
    <source>
        <dbReference type="SAM" id="Phobius"/>
    </source>
</evidence>
<dbReference type="Pfam" id="PF20237">
    <property type="entry name" value="DUF6594"/>
    <property type="match status" value="1"/>
</dbReference>
<proteinExistence type="predicted"/>
<dbReference type="EMBL" id="KV441550">
    <property type="protein sequence ID" value="OAG08724.1"/>
    <property type="molecule type" value="Genomic_DNA"/>
</dbReference>
<evidence type="ECO:0000313" key="4">
    <source>
        <dbReference type="Proteomes" id="UP000077069"/>
    </source>
</evidence>
<evidence type="ECO:0000313" key="3">
    <source>
        <dbReference type="EMBL" id="OAG08724.1"/>
    </source>
</evidence>
<name>A0A177CME7_9PLEO</name>
<protein>
    <recommendedName>
        <fullName evidence="2">DUF6594 domain-containing protein</fullName>
    </recommendedName>
</protein>
<reference evidence="3 4" key="1">
    <citation type="submission" date="2016-05" db="EMBL/GenBank/DDBJ databases">
        <title>Comparative analysis of secretome profiles of manganese(II)-oxidizing ascomycete fungi.</title>
        <authorList>
            <consortium name="DOE Joint Genome Institute"/>
            <person name="Zeiner C.A."/>
            <person name="Purvine S.O."/>
            <person name="Zink E.M."/>
            <person name="Wu S."/>
            <person name="Pasa-Tolic L."/>
            <person name="Chaput D.L."/>
            <person name="Haridas S."/>
            <person name="Grigoriev I.V."/>
            <person name="Santelli C.M."/>
            <person name="Hansel C.M."/>
        </authorList>
    </citation>
    <scope>NUCLEOTIDE SEQUENCE [LARGE SCALE GENOMIC DNA]</scope>
    <source>
        <strain evidence="3 4">AP3s5-JAC2a</strain>
    </source>
</reference>
<feature type="domain" description="DUF6594" evidence="2">
    <location>
        <begin position="17"/>
        <end position="273"/>
    </location>
</feature>
<accession>A0A177CME7</accession>
<organism evidence="3 4">
    <name type="scientific">Paraphaeosphaeria sporulosa</name>
    <dbReference type="NCBI Taxonomy" id="1460663"/>
    <lineage>
        <taxon>Eukaryota</taxon>
        <taxon>Fungi</taxon>
        <taxon>Dikarya</taxon>
        <taxon>Ascomycota</taxon>
        <taxon>Pezizomycotina</taxon>
        <taxon>Dothideomycetes</taxon>
        <taxon>Pleosporomycetidae</taxon>
        <taxon>Pleosporales</taxon>
        <taxon>Massarineae</taxon>
        <taxon>Didymosphaeriaceae</taxon>
        <taxon>Paraphaeosphaeria</taxon>
    </lineage>
</organism>
<dbReference type="Proteomes" id="UP000077069">
    <property type="component" value="Unassembled WGS sequence"/>
</dbReference>
<keyword evidence="1" id="KW-0812">Transmembrane</keyword>
<dbReference type="GeneID" id="28766190"/>